<gene>
    <name evidence="7" type="ORF">JCM19235_6276</name>
</gene>
<proteinExistence type="inferred from homology"/>
<dbReference type="Proteomes" id="UP000029228">
    <property type="component" value="Unassembled WGS sequence"/>
</dbReference>
<sequence length="218" mass="23983">MHVTHQDILNLEDRYRANFVNSLSGFKSANLIGTADHEGNTNLAIVSSVFHLGANPPLIGMISRPHSVARDTLENIQSMGEYTINHVNNDIWKRAHQTSARYPSEVSEFEAVGLTPEWQEGVRAPFVAESRLKYSLALRSSQTIDLNGVVLLIGEITNLHVEREAIAEGGYIDIESLGSVAVSGLDNYHVTDSLGSSLMPNLTPNQKSLASRRKLQHL</sequence>
<keyword evidence="7" id="KW-0503">Monooxygenase</keyword>
<feature type="region of interest" description="Disordered" evidence="5">
    <location>
        <begin position="196"/>
        <end position="218"/>
    </location>
</feature>
<dbReference type="GO" id="GO:0016646">
    <property type="term" value="F:oxidoreductase activity, acting on the CH-NH group of donors, NAD or NADP as acceptor"/>
    <property type="evidence" value="ECO:0007669"/>
    <property type="project" value="UniProtKB-ARBA"/>
</dbReference>
<evidence type="ECO:0000256" key="2">
    <source>
        <dbReference type="ARBA" id="ARBA00022630"/>
    </source>
</evidence>
<reference evidence="7 8" key="1">
    <citation type="submission" date="2014-09" db="EMBL/GenBank/DDBJ databases">
        <title>Vibrio maritimus JCM 19235. (C45) whole genome shotgun sequence.</title>
        <authorList>
            <person name="Sawabe T."/>
            <person name="Meirelles P."/>
            <person name="Nakanishi M."/>
            <person name="Sayaka M."/>
            <person name="Hattori M."/>
            <person name="Ohkuma M."/>
        </authorList>
    </citation>
    <scope>NUCLEOTIDE SEQUENCE [LARGE SCALE GENOMIC DNA]</scope>
    <source>
        <strain evidence="8">JCM19235</strain>
    </source>
</reference>
<dbReference type="PANTHER" id="PTHR33798:SF5">
    <property type="entry name" value="FLAVIN REDUCTASE LIKE DOMAIN-CONTAINING PROTEIN"/>
    <property type="match status" value="1"/>
</dbReference>
<evidence type="ECO:0000256" key="1">
    <source>
        <dbReference type="ARBA" id="ARBA00001917"/>
    </source>
</evidence>
<keyword evidence="8" id="KW-1185">Reference proteome</keyword>
<comment type="cofactor">
    <cofactor evidence="1">
        <name>FMN</name>
        <dbReference type="ChEBI" id="CHEBI:58210"/>
    </cofactor>
</comment>
<evidence type="ECO:0000256" key="4">
    <source>
        <dbReference type="ARBA" id="ARBA00038054"/>
    </source>
</evidence>
<feature type="domain" description="Flavin reductase like" evidence="6">
    <location>
        <begin position="25"/>
        <end position="166"/>
    </location>
</feature>
<keyword evidence="2" id="KW-0285">Flavoprotein</keyword>
<accession>A0A090RT24</accession>
<evidence type="ECO:0000313" key="8">
    <source>
        <dbReference type="Proteomes" id="UP000029228"/>
    </source>
</evidence>
<dbReference type="GO" id="GO:0010181">
    <property type="term" value="F:FMN binding"/>
    <property type="evidence" value="ECO:0007669"/>
    <property type="project" value="InterPro"/>
</dbReference>
<dbReference type="EMBL" id="BBMR01000002">
    <property type="protein sequence ID" value="GAL17723.1"/>
    <property type="molecule type" value="Genomic_DNA"/>
</dbReference>
<dbReference type="GO" id="GO:0004497">
    <property type="term" value="F:monooxygenase activity"/>
    <property type="evidence" value="ECO:0007669"/>
    <property type="project" value="UniProtKB-KW"/>
</dbReference>
<dbReference type="OrthoDB" id="5293996at2"/>
<keyword evidence="3" id="KW-0288">FMN</keyword>
<feature type="compositionally biased region" description="Polar residues" evidence="5">
    <location>
        <begin position="196"/>
        <end position="209"/>
    </location>
</feature>
<evidence type="ECO:0000259" key="6">
    <source>
        <dbReference type="Pfam" id="PF01613"/>
    </source>
</evidence>
<organism evidence="7 8">
    <name type="scientific">Vibrio maritimus</name>
    <dbReference type="NCBI Taxonomy" id="990268"/>
    <lineage>
        <taxon>Bacteria</taxon>
        <taxon>Pseudomonadati</taxon>
        <taxon>Pseudomonadota</taxon>
        <taxon>Gammaproteobacteria</taxon>
        <taxon>Vibrionales</taxon>
        <taxon>Vibrionaceae</taxon>
        <taxon>Vibrio</taxon>
    </lineage>
</organism>
<name>A0A090RT24_9VIBR</name>
<dbReference type="Gene3D" id="2.30.110.10">
    <property type="entry name" value="Electron Transport, Fmn-binding Protein, Chain A"/>
    <property type="match status" value="1"/>
</dbReference>
<evidence type="ECO:0000313" key="7">
    <source>
        <dbReference type="EMBL" id="GAL17723.1"/>
    </source>
</evidence>
<comment type="similarity">
    <text evidence="4">Belongs to the flavoredoxin family.</text>
</comment>
<protein>
    <submittedName>
        <fullName evidence="7">Nitrilotriacetate monooxygenase component B</fullName>
    </submittedName>
</protein>
<dbReference type="PANTHER" id="PTHR33798">
    <property type="entry name" value="FLAVOPROTEIN OXYGENASE"/>
    <property type="match status" value="1"/>
</dbReference>
<comment type="caution">
    <text evidence="7">The sequence shown here is derived from an EMBL/GenBank/DDBJ whole genome shotgun (WGS) entry which is preliminary data.</text>
</comment>
<dbReference type="Pfam" id="PF01613">
    <property type="entry name" value="Flavin_Reduct"/>
    <property type="match status" value="1"/>
</dbReference>
<keyword evidence="7" id="KW-0560">Oxidoreductase</keyword>
<dbReference type="AlphaFoldDB" id="A0A090RT24"/>
<dbReference type="InterPro" id="IPR002563">
    <property type="entry name" value="Flavin_Rdtase-like_dom"/>
</dbReference>
<evidence type="ECO:0000256" key="5">
    <source>
        <dbReference type="SAM" id="MobiDB-lite"/>
    </source>
</evidence>
<dbReference type="STRING" id="990268.JCM19235_6276"/>
<evidence type="ECO:0000256" key="3">
    <source>
        <dbReference type="ARBA" id="ARBA00022643"/>
    </source>
</evidence>
<dbReference type="SUPFAM" id="SSF50475">
    <property type="entry name" value="FMN-binding split barrel"/>
    <property type="match status" value="1"/>
</dbReference>
<dbReference type="InterPro" id="IPR012349">
    <property type="entry name" value="Split_barrel_FMN-bd"/>
</dbReference>